<protein>
    <submittedName>
        <fullName evidence="1">Uncharacterized protein</fullName>
    </submittedName>
</protein>
<comment type="caution">
    <text evidence="1">The sequence shown here is derived from an EMBL/GenBank/DDBJ whole genome shotgun (WGS) entry which is preliminary data.</text>
</comment>
<name>A0A0F9U8V9_9ZZZZ</name>
<dbReference type="AlphaFoldDB" id="A0A0F9U8V9"/>
<gene>
    <name evidence="1" type="ORF">LCGC14_0559880</name>
</gene>
<dbReference type="EMBL" id="LAZR01000794">
    <property type="protein sequence ID" value="KKN57691.1"/>
    <property type="molecule type" value="Genomic_DNA"/>
</dbReference>
<sequence>MNNFFQLTYKLLTILLFFLSTDLTAQESENFHDLIEKTQDGKVKIYLDGVFRISYKDCSKYYLIAEFDDKLFQFKDSLKVFYNSDNLFLTGFYQNGKLNGKFNSFYRNGGKKMEFEYTSGNRIGIWESFSKNGKSIKKVIYKNNNEFLLEQSTELGEILVENGNGKFIDSLFMSISSSQKSKLTGNVKGGLPDGEWNFYAENINYGKEYFENFTFKKGISISPALGNDLYYNHFNATFTGIVFLERLKIIGPSRCDQKTDIGVNDEFYEKIKKRFYKLKLNESITDNWFLVEIKTGTNKKIIDVSIISKADNESIHLIKELIFSLKKAVTFPYKYKPGFDYFPIVIKNSKIFTPYDKEIELLSYKY</sequence>
<accession>A0A0F9U8V9</accession>
<reference evidence="1" key="1">
    <citation type="journal article" date="2015" name="Nature">
        <title>Complex archaea that bridge the gap between prokaryotes and eukaryotes.</title>
        <authorList>
            <person name="Spang A."/>
            <person name="Saw J.H."/>
            <person name="Jorgensen S.L."/>
            <person name="Zaremba-Niedzwiedzka K."/>
            <person name="Martijn J."/>
            <person name="Lind A.E."/>
            <person name="van Eijk R."/>
            <person name="Schleper C."/>
            <person name="Guy L."/>
            <person name="Ettema T.J."/>
        </authorList>
    </citation>
    <scope>NUCLEOTIDE SEQUENCE</scope>
</reference>
<dbReference type="SUPFAM" id="SSF82185">
    <property type="entry name" value="Histone H3 K4-specific methyltransferase SET7/9 N-terminal domain"/>
    <property type="match status" value="1"/>
</dbReference>
<evidence type="ECO:0000313" key="1">
    <source>
        <dbReference type="EMBL" id="KKN57691.1"/>
    </source>
</evidence>
<organism evidence="1">
    <name type="scientific">marine sediment metagenome</name>
    <dbReference type="NCBI Taxonomy" id="412755"/>
    <lineage>
        <taxon>unclassified sequences</taxon>
        <taxon>metagenomes</taxon>
        <taxon>ecological metagenomes</taxon>
    </lineage>
</organism>
<dbReference type="Gene3D" id="3.90.930.1">
    <property type="match status" value="1"/>
</dbReference>
<proteinExistence type="predicted"/>